<dbReference type="InterPro" id="IPR012337">
    <property type="entry name" value="RNaseH-like_sf"/>
</dbReference>
<keyword evidence="3" id="KW-0269">Exonuclease</keyword>
<dbReference type="PANTHER" id="PTHR30231:SF4">
    <property type="entry name" value="PROTEIN NEN2"/>
    <property type="match status" value="1"/>
</dbReference>
<gene>
    <name evidence="5" type="ORF">MNBD_GAMMA23-1770</name>
</gene>
<sequence>MRLVNFYHLLGKEFVRRQLLVNATSSAMKNFLAKPFPNKRESIYDLELVSLDIETTGIEPEKDKIVSIGLVDIKCLGIKLDSCWHQIIQTKKNIPEQSIVIHQITDDQIKTGMSIEQAMPLLLERLSGKVMLVHNAKIELGFINKICQALYASDFVISVIDTQALAKRSLDRHHSPYSNKELRLFNLRRSRNMPAYKAHNALMDAIATAELFLAMLNDIVPHCDTDKHKARLADFLS</sequence>
<dbReference type="GO" id="GO:0008408">
    <property type="term" value="F:3'-5' exonuclease activity"/>
    <property type="evidence" value="ECO:0007669"/>
    <property type="project" value="TreeGrafter"/>
</dbReference>
<evidence type="ECO:0000259" key="4">
    <source>
        <dbReference type="SMART" id="SM00479"/>
    </source>
</evidence>
<keyword evidence="2" id="KW-0378">Hydrolase</keyword>
<dbReference type="InterPro" id="IPR013520">
    <property type="entry name" value="Ribonucl_H"/>
</dbReference>
<reference evidence="5" key="1">
    <citation type="submission" date="2018-06" db="EMBL/GenBank/DDBJ databases">
        <authorList>
            <person name="Zhirakovskaya E."/>
        </authorList>
    </citation>
    <scope>NUCLEOTIDE SEQUENCE</scope>
</reference>
<dbReference type="InterPro" id="IPR036397">
    <property type="entry name" value="RNaseH_sf"/>
</dbReference>
<dbReference type="GO" id="GO:0005829">
    <property type="term" value="C:cytosol"/>
    <property type="evidence" value="ECO:0007669"/>
    <property type="project" value="TreeGrafter"/>
</dbReference>
<keyword evidence="1" id="KW-0540">Nuclease</keyword>
<organism evidence="5">
    <name type="scientific">hydrothermal vent metagenome</name>
    <dbReference type="NCBI Taxonomy" id="652676"/>
    <lineage>
        <taxon>unclassified sequences</taxon>
        <taxon>metagenomes</taxon>
        <taxon>ecological metagenomes</taxon>
    </lineage>
</organism>
<evidence type="ECO:0000313" key="5">
    <source>
        <dbReference type="EMBL" id="VAW96428.1"/>
    </source>
</evidence>
<dbReference type="PANTHER" id="PTHR30231">
    <property type="entry name" value="DNA POLYMERASE III SUBUNIT EPSILON"/>
    <property type="match status" value="1"/>
</dbReference>
<dbReference type="CDD" id="cd06127">
    <property type="entry name" value="DEDDh"/>
    <property type="match status" value="1"/>
</dbReference>
<keyword evidence="5" id="KW-0548">Nucleotidyltransferase</keyword>
<evidence type="ECO:0000256" key="2">
    <source>
        <dbReference type="ARBA" id="ARBA00022801"/>
    </source>
</evidence>
<evidence type="ECO:0000256" key="3">
    <source>
        <dbReference type="ARBA" id="ARBA00022839"/>
    </source>
</evidence>
<dbReference type="AlphaFoldDB" id="A0A3B0ZSI5"/>
<feature type="domain" description="Exonuclease" evidence="4">
    <location>
        <begin position="47"/>
        <end position="221"/>
    </location>
</feature>
<dbReference type="Pfam" id="PF00929">
    <property type="entry name" value="RNase_T"/>
    <property type="match status" value="1"/>
</dbReference>
<evidence type="ECO:0000256" key="1">
    <source>
        <dbReference type="ARBA" id="ARBA00022722"/>
    </source>
</evidence>
<protein>
    <submittedName>
        <fullName evidence="5">DNA polymerase III epsilon subunit</fullName>
        <ecNumber evidence="5">2.7.7.7</ecNumber>
    </submittedName>
</protein>
<accession>A0A3B0ZSI5</accession>
<dbReference type="GO" id="GO:0003887">
    <property type="term" value="F:DNA-directed DNA polymerase activity"/>
    <property type="evidence" value="ECO:0007669"/>
    <property type="project" value="UniProtKB-EC"/>
</dbReference>
<dbReference type="SUPFAM" id="SSF53098">
    <property type="entry name" value="Ribonuclease H-like"/>
    <property type="match status" value="1"/>
</dbReference>
<dbReference type="Gene3D" id="3.30.420.10">
    <property type="entry name" value="Ribonuclease H-like superfamily/Ribonuclease H"/>
    <property type="match status" value="1"/>
</dbReference>
<proteinExistence type="predicted"/>
<dbReference type="EC" id="2.7.7.7" evidence="5"/>
<dbReference type="SMART" id="SM00479">
    <property type="entry name" value="EXOIII"/>
    <property type="match status" value="1"/>
</dbReference>
<dbReference type="EMBL" id="UOFT01000052">
    <property type="protein sequence ID" value="VAW96428.1"/>
    <property type="molecule type" value="Genomic_DNA"/>
</dbReference>
<dbReference type="FunFam" id="3.30.420.10:FF:000045">
    <property type="entry name" value="3'-5' exonuclease DinG"/>
    <property type="match status" value="1"/>
</dbReference>
<keyword evidence="5" id="KW-0808">Transferase</keyword>
<dbReference type="GO" id="GO:0003676">
    <property type="term" value="F:nucleic acid binding"/>
    <property type="evidence" value="ECO:0007669"/>
    <property type="project" value="InterPro"/>
</dbReference>
<name>A0A3B0ZSI5_9ZZZZ</name>